<dbReference type="GO" id="GO:0005634">
    <property type="term" value="C:nucleus"/>
    <property type="evidence" value="ECO:0007669"/>
    <property type="project" value="UniProtKB-SubCell"/>
</dbReference>
<dbReference type="EMBL" id="MU032347">
    <property type="protein sequence ID" value="KAF3765445.1"/>
    <property type="molecule type" value="Genomic_DNA"/>
</dbReference>
<accession>A0A9P4Y2W0</accession>
<comment type="caution">
    <text evidence="11">The sequence shown here is derived from an EMBL/GenBank/DDBJ whole genome shotgun (WGS) entry which is preliminary data.</text>
</comment>
<feature type="non-terminal residue" evidence="11">
    <location>
        <position position="1"/>
    </location>
</feature>
<evidence type="ECO:0000256" key="5">
    <source>
        <dbReference type="ARBA" id="ARBA00023242"/>
    </source>
</evidence>
<proteinExistence type="predicted"/>
<reference evidence="11" key="1">
    <citation type="journal article" date="2020" name="Phytopathology">
        <title>Genome sequence of the chestnut blight fungus Cryphonectria parasitica EP155: A fundamental resource for an archetypical invasive plant pathogen.</title>
        <authorList>
            <person name="Crouch J.A."/>
            <person name="Dawe A."/>
            <person name="Aerts A."/>
            <person name="Barry K."/>
            <person name="Churchill A.C.L."/>
            <person name="Grimwood J."/>
            <person name="Hillman B."/>
            <person name="Milgroom M.G."/>
            <person name="Pangilinan J."/>
            <person name="Smith M."/>
            <person name="Salamov A."/>
            <person name="Schmutz J."/>
            <person name="Yadav J."/>
            <person name="Grigoriev I.V."/>
            <person name="Nuss D."/>
        </authorList>
    </citation>
    <scope>NUCLEOTIDE SEQUENCE</scope>
    <source>
        <strain evidence="11">EP155</strain>
    </source>
</reference>
<evidence type="ECO:0000313" key="9">
    <source>
        <dbReference type="EMBL" id="KAF3763103.1"/>
    </source>
</evidence>
<dbReference type="SUPFAM" id="SSF53098">
    <property type="entry name" value="Ribonuclease H-like"/>
    <property type="match status" value="1"/>
</dbReference>
<evidence type="ECO:0000313" key="13">
    <source>
        <dbReference type="Proteomes" id="UP000803844"/>
    </source>
</evidence>
<keyword evidence="3" id="KW-0863">Zinc-finger</keyword>
<dbReference type="Proteomes" id="UP000803844">
    <property type="component" value="Unassembled WGS sequence"/>
</dbReference>
<protein>
    <submittedName>
        <fullName evidence="11">HAT dimerization</fullName>
    </submittedName>
</protein>
<evidence type="ECO:0000256" key="4">
    <source>
        <dbReference type="ARBA" id="ARBA00022833"/>
    </source>
</evidence>
<name>A0A9P4Y2W0_CRYP1</name>
<evidence type="ECO:0000256" key="2">
    <source>
        <dbReference type="ARBA" id="ARBA00022723"/>
    </source>
</evidence>
<dbReference type="PANTHER" id="PTHR46481:SF10">
    <property type="entry name" value="ZINC FINGER BED DOMAIN-CONTAINING PROTEIN 39"/>
    <property type="match status" value="1"/>
</dbReference>
<dbReference type="InterPro" id="IPR052035">
    <property type="entry name" value="ZnF_BED_domain_contain"/>
</dbReference>
<dbReference type="InterPro" id="IPR012337">
    <property type="entry name" value="RNaseH-like_sf"/>
</dbReference>
<dbReference type="EMBL" id="MU032350">
    <property type="protein sequence ID" value="KAF3762264.1"/>
    <property type="molecule type" value="Genomic_DNA"/>
</dbReference>
<evidence type="ECO:0000259" key="6">
    <source>
        <dbReference type="Pfam" id="PF05699"/>
    </source>
</evidence>
<dbReference type="AlphaFoldDB" id="A0A9P4Y2W0"/>
<dbReference type="InterPro" id="IPR008906">
    <property type="entry name" value="HATC_C_dom"/>
</dbReference>
<dbReference type="GO" id="GO:0046983">
    <property type="term" value="F:protein dimerization activity"/>
    <property type="evidence" value="ECO:0007669"/>
    <property type="project" value="InterPro"/>
</dbReference>
<evidence type="ECO:0000313" key="7">
    <source>
        <dbReference type="EMBL" id="KAF3762264.1"/>
    </source>
</evidence>
<feature type="non-terminal residue" evidence="11">
    <location>
        <position position="71"/>
    </location>
</feature>
<dbReference type="EMBL" id="MU032349">
    <property type="protein sequence ID" value="KAF3763103.1"/>
    <property type="molecule type" value="Genomic_DNA"/>
</dbReference>
<keyword evidence="13" id="KW-1185">Reference proteome</keyword>
<dbReference type="EMBL" id="MU032349">
    <property type="protein sequence ID" value="KAF3763575.1"/>
    <property type="molecule type" value="Genomic_DNA"/>
</dbReference>
<sequence length="71" mass="8120">EPLVWWAARKAEFPALSQMAFDVLSIPAMSSECERVFSQGKLTMSSQRRRMKSSTLELLLCLKDWLKNGTL</sequence>
<dbReference type="GeneID" id="63833119"/>
<evidence type="ECO:0000256" key="3">
    <source>
        <dbReference type="ARBA" id="ARBA00022771"/>
    </source>
</evidence>
<evidence type="ECO:0000313" key="11">
    <source>
        <dbReference type="EMBL" id="KAF3765445.1"/>
    </source>
</evidence>
<dbReference type="EMBL" id="MU032344">
    <property type="protein sequence ID" value="KAF3770325.1"/>
    <property type="molecule type" value="Genomic_DNA"/>
</dbReference>
<evidence type="ECO:0000313" key="10">
    <source>
        <dbReference type="EMBL" id="KAF3763575.1"/>
    </source>
</evidence>
<evidence type="ECO:0000313" key="8">
    <source>
        <dbReference type="EMBL" id="KAF3762984.1"/>
    </source>
</evidence>
<evidence type="ECO:0000256" key="1">
    <source>
        <dbReference type="ARBA" id="ARBA00004123"/>
    </source>
</evidence>
<feature type="domain" description="HAT C-terminal dimerisation" evidence="6">
    <location>
        <begin position="1"/>
        <end position="66"/>
    </location>
</feature>
<keyword evidence="4" id="KW-0862">Zinc</keyword>
<dbReference type="GO" id="GO:0008270">
    <property type="term" value="F:zinc ion binding"/>
    <property type="evidence" value="ECO:0007669"/>
    <property type="project" value="UniProtKB-KW"/>
</dbReference>
<dbReference type="EMBL" id="MU032349">
    <property type="protein sequence ID" value="KAF3762984.1"/>
    <property type="molecule type" value="Genomic_DNA"/>
</dbReference>
<evidence type="ECO:0000313" key="12">
    <source>
        <dbReference type="EMBL" id="KAF3770325.1"/>
    </source>
</evidence>
<comment type="subcellular location">
    <subcellularLocation>
        <location evidence="1">Nucleus</location>
    </subcellularLocation>
</comment>
<keyword evidence="5" id="KW-0539">Nucleus</keyword>
<organism evidence="11 13">
    <name type="scientific">Cryphonectria parasitica (strain ATCC 38755 / EP155)</name>
    <dbReference type="NCBI Taxonomy" id="660469"/>
    <lineage>
        <taxon>Eukaryota</taxon>
        <taxon>Fungi</taxon>
        <taxon>Dikarya</taxon>
        <taxon>Ascomycota</taxon>
        <taxon>Pezizomycotina</taxon>
        <taxon>Sordariomycetes</taxon>
        <taxon>Sordariomycetidae</taxon>
        <taxon>Diaporthales</taxon>
        <taxon>Cryphonectriaceae</taxon>
        <taxon>Cryphonectria-Endothia species complex</taxon>
        <taxon>Cryphonectria</taxon>
    </lineage>
</organism>
<dbReference type="RefSeq" id="XP_040776406.1">
    <property type="nucleotide sequence ID" value="XM_040915990.1"/>
</dbReference>
<keyword evidence="2" id="KW-0479">Metal-binding</keyword>
<gene>
    <name evidence="11" type="ORF">M406DRAFT_234701</name>
    <name evidence="7" type="ORF">M406DRAFT_234704</name>
    <name evidence="12" type="ORF">M406DRAFT_234705</name>
    <name evidence="10" type="ORF">M406DRAFT_234706</name>
    <name evidence="9" type="ORF">M406DRAFT_234708</name>
    <name evidence="8" type="ORF">M406DRAFT_234925</name>
</gene>
<dbReference type="OrthoDB" id="5152423at2759"/>
<dbReference type="Pfam" id="PF05699">
    <property type="entry name" value="Dimer_Tnp_hAT"/>
    <property type="match status" value="1"/>
</dbReference>
<dbReference type="PANTHER" id="PTHR46481">
    <property type="entry name" value="ZINC FINGER BED DOMAIN-CONTAINING PROTEIN 4"/>
    <property type="match status" value="1"/>
</dbReference>